<dbReference type="Proteomes" id="UP000000600">
    <property type="component" value="Unassembled WGS sequence"/>
</dbReference>
<proteinExistence type="predicted"/>
<name>A0E8A1_PARTE</name>
<sequence>MLKDTILYYFLILNYKKSAKRKRWIRSLSIFKKFPNIFKYIRLLLNQLSSEELQNQKQRAIENLIEECENQLRRDTKANHDSVIDYEQGGLLISNSGNVFNSNQNLLQSQANFKHGFNTEKDFSIETLTKVFRCFMMYDYNRQFFFMFIRRGFPIDKTWSTERNKLEKEIMKKLLDPDDPKAKPQEPPLSFKYKGDFGVYQAKYDKAAKCYFILLSRFGVKEDYQKSLVDKIYDEIQKIKNYITLKYDSLEHKVKRNVEQMINHYEEEIIQYMDQNLVDQKLFEKKYQKLQQNSVQIYQEEKRSPLVEQQNNDMKDALIIQQQYILDEEDIIPQMTELNEKNDKQQLYYSHNSLTNNKMKKMRSS</sequence>
<dbReference type="OrthoDB" id="304777at2759"/>
<dbReference type="KEGG" id="ptm:GSPATT00024246001"/>
<dbReference type="HOGENOM" id="CLU_759644_0_0_1"/>
<keyword evidence="2" id="KW-1185">Reference proteome</keyword>
<gene>
    <name evidence="1" type="ORF">GSPATT00024246001</name>
</gene>
<dbReference type="GeneID" id="5044700"/>
<dbReference type="EMBL" id="CT868663">
    <property type="protein sequence ID" value="CAK91518.1"/>
    <property type="molecule type" value="Genomic_DNA"/>
</dbReference>
<dbReference type="RefSeq" id="XP_001458915.1">
    <property type="nucleotide sequence ID" value="XM_001458878.1"/>
</dbReference>
<evidence type="ECO:0000313" key="1">
    <source>
        <dbReference type="EMBL" id="CAK91518.1"/>
    </source>
</evidence>
<dbReference type="InParanoid" id="A0E8A1"/>
<organism evidence="1 2">
    <name type="scientific">Paramecium tetraurelia</name>
    <dbReference type="NCBI Taxonomy" id="5888"/>
    <lineage>
        <taxon>Eukaryota</taxon>
        <taxon>Sar</taxon>
        <taxon>Alveolata</taxon>
        <taxon>Ciliophora</taxon>
        <taxon>Intramacronucleata</taxon>
        <taxon>Oligohymenophorea</taxon>
        <taxon>Peniculida</taxon>
        <taxon>Parameciidae</taxon>
        <taxon>Paramecium</taxon>
    </lineage>
</organism>
<dbReference type="OMA" id="YDSLEHK"/>
<accession>A0E8A1</accession>
<protein>
    <submittedName>
        <fullName evidence="1">Uncharacterized protein</fullName>
    </submittedName>
</protein>
<dbReference type="AlphaFoldDB" id="A0E8A1"/>
<reference evidence="1 2" key="1">
    <citation type="journal article" date="2006" name="Nature">
        <title>Global trends of whole-genome duplications revealed by the ciliate Paramecium tetraurelia.</title>
        <authorList>
            <consortium name="Genoscope"/>
            <person name="Aury J.-M."/>
            <person name="Jaillon O."/>
            <person name="Duret L."/>
            <person name="Noel B."/>
            <person name="Jubin C."/>
            <person name="Porcel B.M."/>
            <person name="Segurens B."/>
            <person name="Daubin V."/>
            <person name="Anthouard V."/>
            <person name="Aiach N."/>
            <person name="Arnaiz O."/>
            <person name="Billaut A."/>
            <person name="Beisson J."/>
            <person name="Blanc I."/>
            <person name="Bouhouche K."/>
            <person name="Camara F."/>
            <person name="Duharcourt S."/>
            <person name="Guigo R."/>
            <person name="Gogendeau D."/>
            <person name="Katinka M."/>
            <person name="Keller A.-M."/>
            <person name="Kissmehl R."/>
            <person name="Klotz C."/>
            <person name="Koll F."/>
            <person name="Le Moue A."/>
            <person name="Lepere C."/>
            <person name="Malinsky S."/>
            <person name="Nowacki M."/>
            <person name="Nowak J.K."/>
            <person name="Plattner H."/>
            <person name="Poulain J."/>
            <person name="Ruiz F."/>
            <person name="Serrano V."/>
            <person name="Zagulski M."/>
            <person name="Dessen P."/>
            <person name="Betermier M."/>
            <person name="Weissenbach J."/>
            <person name="Scarpelli C."/>
            <person name="Schachter V."/>
            <person name="Sperling L."/>
            <person name="Meyer E."/>
            <person name="Cohen J."/>
            <person name="Wincker P."/>
        </authorList>
    </citation>
    <scope>NUCLEOTIDE SEQUENCE [LARGE SCALE GENOMIC DNA]</scope>
    <source>
        <strain evidence="1 2">Stock d4-2</strain>
    </source>
</reference>
<evidence type="ECO:0000313" key="2">
    <source>
        <dbReference type="Proteomes" id="UP000000600"/>
    </source>
</evidence>